<dbReference type="Proteomes" id="UP000254889">
    <property type="component" value="Chromosome"/>
</dbReference>
<dbReference type="EMBL" id="CP031417">
    <property type="protein sequence ID" value="AXK79880.1"/>
    <property type="molecule type" value="Genomic_DNA"/>
</dbReference>
<evidence type="ECO:0000313" key="2">
    <source>
        <dbReference type="Proteomes" id="UP000254889"/>
    </source>
</evidence>
<dbReference type="AlphaFoldDB" id="A0A345ZSI3"/>
<accession>A0A345ZSI3</accession>
<keyword evidence="2" id="KW-1185">Reference proteome</keyword>
<proteinExistence type="predicted"/>
<dbReference type="KEGG" id="ptaw:DW352_04705"/>
<reference evidence="1 2" key="1">
    <citation type="submission" date="2018-07" db="EMBL/GenBank/DDBJ databases">
        <authorList>
            <person name="Quirk P.G."/>
            <person name="Krulwich T.A."/>
        </authorList>
    </citation>
    <scope>NUCLEOTIDE SEQUENCE [LARGE SCALE GENOMIC DNA]</scope>
    <source>
        <strain evidence="1 2">CC-BB4</strain>
    </source>
</reference>
<gene>
    <name evidence="1" type="ORF">DW352_04705</name>
</gene>
<organism evidence="1 2">
    <name type="scientific">Pseudolabrys taiwanensis</name>
    <dbReference type="NCBI Taxonomy" id="331696"/>
    <lineage>
        <taxon>Bacteria</taxon>
        <taxon>Pseudomonadati</taxon>
        <taxon>Pseudomonadota</taxon>
        <taxon>Alphaproteobacteria</taxon>
        <taxon>Hyphomicrobiales</taxon>
        <taxon>Xanthobacteraceae</taxon>
        <taxon>Pseudolabrys</taxon>
    </lineage>
</organism>
<sequence>MIVRELPALAHQLLGHHARGVRIGAANGCQHLTIVGDRRGDDVGRFPVGVIAIAQRLLVDAVEQPPQHRIAAVVMQDVGEGGVRPERGLGIVALMRGLHAVDRVLQGAQRCRLRGGGDIRGGQAFERHTASADRVQILQR</sequence>
<name>A0A345ZSI3_9HYPH</name>
<evidence type="ECO:0000313" key="1">
    <source>
        <dbReference type="EMBL" id="AXK79880.1"/>
    </source>
</evidence>
<protein>
    <submittedName>
        <fullName evidence="1">Uncharacterized protein</fullName>
    </submittedName>
</protein>